<accession>A0A0G2AVE3</accession>
<sequence>MRNFKKERSTTSLFFVFQKAKRDHSTAIPLPTPASMINMSHMTHFFQRFFLLFLSLSIRFANTATRRLTLTKTFPSQTRQDKNSFSSPTPKLNRLAGTETSPDFPTSTPTPWTATVASSPTYRTQVYVRNRPAHGS</sequence>
<proteinExistence type="predicted"/>
<feature type="compositionally biased region" description="Low complexity" evidence="1">
    <location>
        <begin position="98"/>
        <end position="113"/>
    </location>
</feature>
<dbReference type="AlphaFoldDB" id="A0A0G2AVE3"/>
<feature type="compositionally biased region" description="Polar residues" evidence="1">
    <location>
        <begin position="72"/>
        <end position="90"/>
    </location>
</feature>
<comment type="caution">
    <text evidence="2">The sequence shown here is derived from an EMBL/GenBank/DDBJ whole genome shotgun (WGS) entry which is preliminary data.</text>
</comment>
<name>A0A0G2AVE3_9BACT</name>
<evidence type="ECO:0000256" key="1">
    <source>
        <dbReference type="SAM" id="MobiDB-lite"/>
    </source>
</evidence>
<dbReference type="EMBL" id="LCRM01000011">
    <property type="protein sequence ID" value="KKW36859.1"/>
    <property type="molecule type" value="Genomic_DNA"/>
</dbReference>
<dbReference type="Proteomes" id="UP000034290">
    <property type="component" value="Unassembled WGS sequence"/>
</dbReference>
<protein>
    <submittedName>
        <fullName evidence="2">Uncharacterized protein</fullName>
    </submittedName>
</protein>
<evidence type="ECO:0000313" key="3">
    <source>
        <dbReference type="Proteomes" id="UP000034290"/>
    </source>
</evidence>
<organism evidence="2 3">
    <name type="scientific">Candidatus Giovannonibacteria bacterium GW2011_GWA2_53_7</name>
    <dbReference type="NCBI Taxonomy" id="1618650"/>
    <lineage>
        <taxon>Bacteria</taxon>
        <taxon>Candidatus Giovannoniibacteriota</taxon>
    </lineage>
</organism>
<evidence type="ECO:0000313" key="2">
    <source>
        <dbReference type="EMBL" id="KKW36859.1"/>
    </source>
</evidence>
<feature type="region of interest" description="Disordered" evidence="1">
    <location>
        <begin position="72"/>
        <end position="117"/>
    </location>
</feature>
<gene>
    <name evidence="2" type="ORF">UY81_C0011G0014</name>
</gene>
<reference evidence="2 3" key="1">
    <citation type="journal article" date="2015" name="Nature">
        <title>rRNA introns, odd ribosomes, and small enigmatic genomes across a large radiation of phyla.</title>
        <authorList>
            <person name="Brown C.T."/>
            <person name="Hug L.A."/>
            <person name="Thomas B.C."/>
            <person name="Sharon I."/>
            <person name="Castelle C.J."/>
            <person name="Singh A."/>
            <person name="Wilkins M.J."/>
            <person name="Williams K.H."/>
            <person name="Banfield J.F."/>
        </authorList>
    </citation>
    <scope>NUCLEOTIDE SEQUENCE [LARGE SCALE GENOMIC DNA]</scope>
</reference>